<feature type="compositionally biased region" description="Polar residues" evidence="1">
    <location>
        <begin position="215"/>
        <end position="228"/>
    </location>
</feature>
<feature type="compositionally biased region" description="Basic and acidic residues" evidence="1">
    <location>
        <begin position="158"/>
        <end position="167"/>
    </location>
</feature>
<gene>
    <name evidence="2" type="ORF">HID58_069518</name>
</gene>
<keyword evidence="3" id="KW-1185">Reference proteome</keyword>
<reference evidence="2 3" key="1">
    <citation type="submission" date="2021-05" db="EMBL/GenBank/DDBJ databases">
        <title>Genome Assembly of Synthetic Allotetraploid Brassica napus Reveals Homoeologous Exchanges between Subgenomes.</title>
        <authorList>
            <person name="Davis J.T."/>
        </authorList>
    </citation>
    <scope>NUCLEOTIDE SEQUENCE [LARGE SCALE GENOMIC DNA]</scope>
    <source>
        <strain evidence="3">cv. Da-Ae</strain>
        <tissue evidence="2">Seedling</tissue>
    </source>
</reference>
<name>A0ABQ7YW81_BRANA</name>
<comment type="caution">
    <text evidence="2">The sequence shown here is derived from an EMBL/GenBank/DDBJ whole genome shotgun (WGS) entry which is preliminary data.</text>
</comment>
<protein>
    <submittedName>
        <fullName evidence="2">Uncharacterized protein</fullName>
    </submittedName>
</protein>
<evidence type="ECO:0000313" key="3">
    <source>
        <dbReference type="Proteomes" id="UP000824890"/>
    </source>
</evidence>
<evidence type="ECO:0000313" key="2">
    <source>
        <dbReference type="EMBL" id="KAH0872156.1"/>
    </source>
</evidence>
<evidence type="ECO:0000256" key="1">
    <source>
        <dbReference type="SAM" id="MobiDB-lite"/>
    </source>
</evidence>
<organism evidence="2 3">
    <name type="scientific">Brassica napus</name>
    <name type="common">Rape</name>
    <dbReference type="NCBI Taxonomy" id="3708"/>
    <lineage>
        <taxon>Eukaryota</taxon>
        <taxon>Viridiplantae</taxon>
        <taxon>Streptophyta</taxon>
        <taxon>Embryophyta</taxon>
        <taxon>Tracheophyta</taxon>
        <taxon>Spermatophyta</taxon>
        <taxon>Magnoliopsida</taxon>
        <taxon>eudicotyledons</taxon>
        <taxon>Gunneridae</taxon>
        <taxon>Pentapetalae</taxon>
        <taxon>rosids</taxon>
        <taxon>malvids</taxon>
        <taxon>Brassicales</taxon>
        <taxon>Brassicaceae</taxon>
        <taxon>Brassiceae</taxon>
        <taxon>Brassica</taxon>
    </lineage>
</organism>
<feature type="region of interest" description="Disordered" evidence="1">
    <location>
        <begin position="34"/>
        <end position="62"/>
    </location>
</feature>
<feature type="compositionally biased region" description="Low complexity" evidence="1">
    <location>
        <begin position="173"/>
        <end position="182"/>
    </location>
</feature>
<dbReference type="Proteomes" id="UP000824890">
    <property type="component" value="Unassembled WGS sequence"/>
</dbReference>
<feature type="compositionally biased region" description="Basic and acidic residues" evidence="1">
    <location>
        <begin position="125"/>
        <end position="135"/>
    </location>
</feature>
<feature type="region of interest" description="Disordered" evidence="1">
    <location>
        <begin position="115"/>
        <end position="142"/>
    </location>
</feature>
<feature type="compositionally biased region" description="Basic and acidic residues" evidence="1">
    <location>
        <begin position="39"/>
        <end position="50"/>
    </location>
</feature>
<feature type="region of interest" description="Disordered" evidence="1">
    <location>
        <begin position="158"/>
        <end position="274"/>
    </location>
</feature>
<proteinExistence type="predicted"/>
<dbReference type="EMBL" id="JAGKQM010000016">
    <property type="protein sequence ID" value="KAH0872156.1"/>
    <property type="molecule type" value="Genomic_DNA"/>
</dbReference>
<accession>A0ABQ7YW81</accession>
<sequence length="274" mass="30374">MECTASLPLVLQHHANIGYIGSLGRTLISDPIRHNPKYGRKEDHNDDPTKLESGLASLRSDLPDLQETQRLIVIPHTKEEATTERGVPLQSDMASIQPEALQRAVGEVRDVMIQYTKSSDPTESAARKERMRQAEEQGEVEETALKIVRANLDAEAEKRRLEEHTTPERIPASQRLSSPSSHRSSRQKSDGQSQNSKSHDRLPASSRLGPVILEQSHNSAERNTTMTERTPPERVPVALRLGTSAELPIPEKSGSEQTFSPKEASDREEDGSKG</sequence>